<accession>A0A2Z6NEQ2</accession>
<evidence type="ECO:0000313" key="2">
    <source>
        <dbReference type="EMBL" id="GAU43118.1"/>
    </source>
</evidence>
<feature type="compositionally biased region" description="Basic and acidic residues" evidence="1">
    <location>
        <begin position="51"/>
        <end position="70"/>
    </location>
</feature>
<proteinExistence type="predicted"/>
<dbReference type="GO" id="GO:0005634">
    <property type="term" value="C:nucleus"/>
    <property type="evidence" value="ECO:0007669"/>
    <property type="project" value="TreeGrafter"/>
</dbReference>
<reference evidence="3" key="1">
    <citation type="journal article" date="2017" name="Front. Plant Sci.">
        <title>Climate Clever Clovers: New Paradigm to Reduce the Environmental Footprint of Ruminants by Breeding Low Methanogenic Forages Utilizing Haplotype Variation.</title>
        <authorList>
            <person name="Kaur P."/>
            <person name="Appels R."/>
            <person name="Bayer P.E."/>
            <person name="Keeble-Gagnere G."/>
            <person name="Wang J."/>
            <person name="Hirakawa H."/>
            <person name="Shirasawa K."/>
            <person name="Vercoe P."/>
            <person name="Stefanova K."/>
            <person name="Durmic Z."/>
            <person name="Nichols P."/>
            <person name="Revell C."/>
            <person name="Isobe S.N."/>
            <person name="Edwards D."/>
            <person name="Erskine W."/>
        </authorList>
    </citation>
    <scope>NUCLEOTIDE SEQUENCE [LARGE SCALE GENOMIC DNA]</scope>
    <source>
        <strain evidence="3">cv. Daliak</strain>
    </source>
</reference>
<gene>
    <name evidence="2" type="ORF">TSUD_373130</name>
</gene>
<dbReference type="OrthoDB" id="21643at2759"/>
<protein>
    <submittedName>
        <fullName evidence="2">Uncharacterized protein</fullName>
    </submittedName>
</protein>
<organism evidence="2 3">
    <name type="scientific">Trifolium subterraneum</name>
    <name type="common">Subterranean clover</name>
    <dbReference type="NCBI Taxonomy" id="3900"/>
    <lineage>
        <taxon>Eukaryota</taxon>
        <taxon>Viridiplantae</taxon>
        <taxon>Streptophyta</taxon>
        <taxon>Embryophyta</taxon>
        <taxon>Tracheophyta</taxon>
        <taxon>Spermatophyta</taxon>
        <taxon>Magnoliopsida</taxon>
        <taxon>eudicotyledons</taxon>
        <taxon>Gunneridae</taxon>
        <taxon>Pentapetalae</taxon>
        <taxon>rosids</taxon>
        <taxon>fabids</taxon>
        <taxon>Fabales</taxon>
        <taxon>Fabaceae</taxon>
        <taxon>Papilionoideae</taxon>
        <taxon>50 kb inversion clade</taxon>
        <taxon>NPAAA clade</taxon>
        <taxon>Hologalegina</taxon>
        <taxon>IRL clade</taxon>
        <taxon>Trifolieae</taxon>
        <taxon>Trifolium</taxon>
    </lineage>
</organism>
<dbReference type="PANTHER" id="PTHR23099:SF0">
    <property type="entry name" value="GERM CELL NUCLEAR ACIDIC PROTEIN"/>
    <property type="match status" value="1"/>
</dbReference>
<keyword evidence="3" id="KW-1185">Reference proteome</keyword>
<sequence>MNVEAENGGINDEEINIMNAVMNRLFEKEKVSNTKHHGNKHDSFESPDALHSNEREVDSVALHSNEREVDSATDDDDDDDGLIINIATKKNKPALTGTQELEKIMESQLTKVDMLVES</sequence>
<evidence type="ECO:0000313" key="3">
    <source>
        <dbReference type="Proteomes" id="UP000242715"/>
    </source>
</evidence>
<feature type="compositionally biased region" description="Acidic residues" evidence="1">
    <location>
        <begin position="71"/>
        <end position="80"/>
    </location>
</feature>
<name>A0A2Z6NEQ2_TRISU</name>
<dbReference type="Proteomes" id="UP000242715">
    <property type="component" value="Unassembled WGS sequence"/>
</dbReference>
<dbReference type="EMBL" id="DF973957">
    <property type="protein sequence ID" value="GAU43118.1"/>
    <property type="molecule type" value="Genomic_DNA"/>
</dbReference>
<dbReference type="AlphaFoldDB" id="A0A2Z6NEQ2"/>
<feature type="region of interest" description="Disordered" evidence="1">
    <location>
        <begin position="28"/>
        <end position="80"/>
    </location>
</feature>
<evidence type="ECO:0000256" key="1">
    <source>
        <dbReference type="SAM" id="MobiDB-lite"/>
    </source>
</evidence>
<dbReference type="PANTHER" id="PTHR23099">
    <property type="entry name" value="TRANSCRIPTIONAL REGULATOR"/>
    <property type="match status" value="1"/>
</dbReference>